<proteinExistence type="predicted"/>
<dbReference type="Proteomes" id="UP000774570">
    <property type="component" value="Unassembled WGS sequence"/>
</dbReference>
<sequence length="306" mass="32219">MAAGTEERTGADERAGAGEGAGAALAAGRICATAGQGARAMRSWAAEYPALYGDETAYDPTLFVTLSLASAFSGPSLSAADLRVANRVCLWCFALDGLIDSAARTRAEVDAAAARCLAVAGGAPPVPGDDLTRFLADVRAELAALPAYERLAPVWLDDLRAMLDAMAREWDWAAAIAAGGPKPTVEEYLANADNLGFSFVFTAHWIASGGGGDAAAVRAASAAVQRVVRLLNDLGTYERDVRSGDLNVLLLDEDRDRVQARVADLLDAARAEVAAVRDGAPGLAEYLDRQMDFCRGFYREADFWGI</sequence>
<dbReference type="RefSeq" id="WP_220168036.1">
    <property type="nucleotide sequence ID" value="NZ_JAIBOA010000013.1"/>
</dbReference>
<accession>A0ABS7FWV6</accession>
<dbReference type="InterPro" id="IPR008949">
    <property type="entry name" value="Isoprenoid_synthase_dom_sf"/>
</dbReference>
<dbReference type="EMBL" id="JAIBOA010000013">
    <property type="protein sequence ID" value="MBW8484801.1"/>
    <property type="molecule type" value="Genomic_DNA"/>
</dbReference>
<evidence type="ECO:0000313" key="1">
    <source>
        <dbReference type="EMBL" id="MBW8484801.1"/>
    </source>
</evidence>
<dbReference type="SUPFAM" id="SSF48576">
    <property type="entry name" value="Terpenoid synthases"/>
    <property type="match status" value="1"/>
</dbReference>
<evidence type="ECO:0000313" key="2">
    <source>
        <dbReference type="Proteomes" id="UP000774570"/>
    </source>
</evidence>
<dbReference type="Gene3D" id="1.10.600.10">
    <property type="entry name" value="Farnesyl Diphosphate Synthase"/>
    <property type="match status" value="1"/>
</dbReference>
<dbReference type="Pfam" id="PF19086">
    <property type="entry name" value="Terpene_syn_C_2"/>
    <property type="match status" value="1"/>
</dbReference>
<name>A0ABS7FWV6_9ACTN</name>
<reference evidence="1 2" key="1">
    <citation type="submission" date="2021-07" db="EMBL/GenBank/DDBJ databases">
        <title>Actinomadura sp. PM05-2 isolated from lichen.</title>
        <authorList>
            <person name="Somphong A."/>
            <person name="Phongsopitanun W."/>
            <person name="Tanasupawat S."/>
            <person name="Peongsungnone V."/>
        </authorList>
    </citation>
    <scope>NUCLEOTIDE SEQUENCE [LARGE SCALE GENOMIC DNA]</scope>
    <source>
        <strain evidence="1 2">PM05-2</strain>
    </source>
</reference>
<organism evidence="1 2">
    <name type="scientific">Actinomadura parmotrematis</name>
    <dbReference type="NCBI Taxonomy" id="2864039"/>
    <lineage>
        <taxon>Bacteria</taxon>
        <taxon>Bacillati</taxon>
        <taxon>Actinomycetota</taxon>
        <taxon>Actinomycetes</taxon>
        <taxon>Streptosporangiales</taxon>
        <taxon>Thermomonosporaceae</taxon>
        <taxon>Actinomadura</taxon>
    </lineage>
</organism>
<gene>
    <name evidence="1" type="ORF">K1Y72_20635</name>
</gene>
<keyword evidence="2" id="KW-1185">Reference proteome</keyword>
<comment type="caution">
    <text evidence="1">The sequence shown here is derived from an EMBL/GenBank/DDBJ whole genome shotgun (WGS) entry which is preliminary data.</text>
</comment>
<protein>
    <submittedName>
        <fullName evidence="1">Terpene synthase family protein</fullName>
    </submittedName>
</protein>